<dbReference type="EMBL" id="GBRH01271103">
    <property type="protein sequence ID" value="JAD26792.1"/>
    <property type="molecule type" value="Transcribed_RNA"/>
</dbReference>
<name>A0A0A8YVZ7_ARUDO</name>
<protein>
    <submittedName>
        <fullName evidence="1">Uncharacterized protein</fullName>
    </submittedName>
</protein>
<organism evidence="1">
    <name type="scientific">Arundo donax</name>
    <name type="common">Giant reed</name>
    <name type="synonym">Donax arundinaceus</name>
    <dbReference type="NCBI Taxonomy" id="35708"/>
    <lineage>
        <taxon>Eukaryota</taxon>
        <taxon>Viridiplantae</taxon>
        <taxon>Streptophyta</taxon>
        <taxon>Embryophyta</taxon>
        <taxon>Tracheophyta</taxon>
        <taxon>Spermatophyta</taxon>
        <taxon>Magnoliopsida</taxon>
        <taxon>Liliopsida</taxon>
        <taxon>Poales</taxon>
        <taxon>Poaceae</taxon>
        <taxon>PACMAD clade</taxon>
        <taxon>Arundinoideae</taxon>
        <taxon>Arundineae</taxon>
        <taxon>Arundo</taxon>
    </lineage>
</organism>
<reference evidence="1" key="2">
    <citation type="journal article" date="2015" name="Data Brief">
        <title>Shoot transcriptome of the giant reed, Arundo donax.</title>
        <authorList>
            <person name="Barrero R.A."/>
            <person name="Guerrero F.D."/>
            <person name="Moolhuijzen P."/>
            <person name="Goolsby J.A."/>
            <person name="Tidwell J."/>
            <person name="Bellgard S.E."/>
            <person name="Bellgard M.I."/>
        </authorList>
    </citation>
    <scope>NUCLEOTIDE SEQUENCE</scope>
    <source>
        <tissue evidence="1">Shoot tissue taken approximately 20 cm above the soil surface</tissue>
    </source>
</reference>
<evidence type="ECO:0000313" key="1">
    <source>
        <dbReference type="EMBL" id="JAD26792.1"/>
    </source>
</evidence>
<reference evidence="1" key="1">
    <citation type="submission" date="2014-09" db="EMBL/GenBank/DDBJ databases">
        <authorList>
            <person name="Magalhaes I.L.F."/>
            <person name="Oliveira U."/>
            <person name="Santos F.R."/>
            <person name="Vidigal T.H.D.A."/>
            <person name="Brescovit A.D."/>
            <person name="Santos A.J."/>
        </authorList>
    </citation>
    <scope>NUCLEOTIDE SEQUENCE</scope>
    <source>
        <tissue evidence="1">Shoot tissue taken approximately 20 cm above the soil surface</tissue>
    </source>
</reference>
<sequence length="12" mass="1288">MSLTRSLRNPGG</sequence>
<accession>A0A0A8YVZ7</accession>
<proteinExistence type="predicted"/>